<gene>
    <name evidence="2" type="ORF">DFR74_12318</name>
</gene>
<proteinExistence type="predicted"/>
<accession>A0A366CX35</accession>
<evidence type="ECO:0000256" key="1">
    <source>
        <dbReference type="SAM" id="Phobius"/>
    </source>
</evidence>
<keyword evidence="3" id="KW-1185">Reference proteome</keyword>
<dbReference type="Proteomes" id="UP000252586">
    <property type="component" value="Unassembled WGS sequence"/>
</dbReference>
<organism evidence="2 3">
    <name type="scientific">Nocardia puris</name>
    <dbReference type="NCBI Taxonomy" id="208602"/>
    <lineage>
        <taxon>Bacteria</taxon>
        <taxon>Bacillati</taxon>
        <taxon>Actinomycetota</taxon>
        <taxon>Actinomycetes</taxon>
        <taxon>Mycobacteriales</taxon>
        <taxon>Nocardiaceae</taxon>
        <taxon>Nocardia</taxon>
    </lineage>
</organism>
<dbReference type="EMBL" id="QNRE01000023">
    <property type="protein sequence ID" value="RBO82401.1"/>
    <property type="molecule type" value="Genomic_DNA"/>
</dbReference>
<name>A0A366CX35_9NOCA</name>
<dbReference type="OrthoDB" id="4554014at2"/>
<sequence length="110" mass="12023">MRAVASATYTARVFDPLSLAVGAGLLGLGWVVGRFGHRRHTRAARRSLPARCGCGHDLALHDRATGTCHAEISRRAPHGLREWVRCNCRRYTGPTPLEDVFAPPILPPES</sequence>
<reference evidence="2 3" key="1">
    <citation type="submission" date="2018-06" db="EMBL/GenBank/DDBJ databases">
        <title>Genomic Encyclopedia of Type Strains, Phase IV (KMG-IV): sequencing the most valuable type-strain genomes for metagenomic binning, comparative biology and taxonomic classification.</title>
        <authorList>
            <person name="Goeker M."/>
        </authorList>
    </citation>
    <scope>NUCLEOTIDE SEQUENCE [LARGE SCALE GENOMIC DNA]</scope>
    <source>
        <strain evidence="2 3">DSM 44599</strain>
    </source>
</reference>
<keyword evidence="1" id="KW-1133">Transmembrane helix</keyword>
<comment type="caution">
    <text evidence="2">The sequence shown here is derived from an EMBL/GenBank/DDBJ whole genome shotgun (WGS) entry which is preliminary data.</text>
</comment>
<dbReference type="STRING" id="1210090.GCA_001613185_05406"/>
<keyword evidence="1" id="KW-0812">Transmembrane</keyword>
<dbReference type="AlphaFoldDB" id="A0A366CX35"/>
<feature type="transmembrane region" description="Helical" evidence="1">
    <location>
        <begin position="17"/>
        <end position="36"/>
    </location>
</feature>
<evidence type="ECO:0000313" key="3">
    <source>
        <dbReference type="Proteomes" id="UP000252586"/>
    </source>
</evidence>
<protein>
    <submittedName>
        <fullName evidence="2">Uncharacterized protein</fullName>
    </submittedName>
</protein>
<evidence type="ECO:0000313" key="2">
    <source>
        <dbReference type="EMBL" id="RBO82401.1"/>
    </source>
</evidence>
<keyword evidence="1" id="KW-0472">Membrane</keyword>